<dbReference type="Pfam" id="PF05970">
    <property type="entry name" value="PIF1"/>
    <property type="match status" value="1"/>
</dbReference>
<dbReference type="SUPFAM" id="SSF52540">
    <property type="entry name" value="P-loop containing nucleoside triphosphate hydrolases"/>
    <property type="match status" value="1"/>
</dbReference>
<proteinExistence type="inferred from homology"/>
<accession>A0A484LWV2</accession>
<gene>
    <name evidence="4" type="ORF">CCAM_LOCUS22024</name>
</gene>
<keyword evidence="2" id="KW-0378">Hydrolase</keyword>
<dbReference type="GO" id="GO:0009536">
    <property type="term" value="C:plastid"/>
    <property type="evidence" value="ECO:0007669"/>
    <property type="project" value="UniProtKB-SubCell"/>
</dbReference>
<evidence type="ECO:0000256" key="1">
    <source>
        <dbReference type="ARBA" id="ARBA00004474"/>
    </source>
</evidence>
<dbReference type="GO" id="GO:0000723">
    <property type="term" value="P:telomere maintenance"/>
    <property type="evidence" value="ECO:0007669"/>
    <property type="project" value="InterPro"/>
</dbReference>
<dbReference type="InterPro" id="IPR010285">
    <property type="entry name" value="DNA_helicase_pif1-like_DEAD"/>
</dbReference>
<feature type="domain" description="DNA helicase Pif1-like DEAD-box helicase" evidence="3">
    <location>
        <begin position="1"/>
        <end position="111"/>
    </location>
</feature>
<dbReference type="EC" id="5.6.2.3" evidence="2"/>
<keyword evidence="2" id="KW-0547">Nucleotide-binding</keyword>
<reference evidence="4 5" key="1">
    <citation type="submission" date="2018-04" db="EMBL/GenBank/DDBJ databases">
        <authorList>
            <person name="Vogel A."/>
        </authorList>
    </citation>
    <scope>NUCLEOTIDE SEQUENCE [LARGE SCALE GENOMIC DNA]</scope>
</reference>
<evidence type="ECO:0000256" key="2">
    <source>
        <dbReference type="RuleBase" id="RU363044"/>
    </source>
</evidence>
<dbReference type="GO" id="GO:0005524">
    <property type="term" value="F:ATP binding"/>
    <property type="evidence" value="ECO:0007669"/>
    <property type="project" value="UniProtKB-KW"/>
</dbReference>
<dbReference type="GO" id="GO:0006310">
    <property type="term" value="P:DNA recombination"/>
    <property type="evidence" value="ECO:0007669"/>
    <property type="project" value="UniProtKB-KW"/>
</dbReference>
<sequence length="226" mass="25853">MANKLAFEAVDRTLKDIVSYTQHEAAHLPFGGKTILMGGDFRQILPVVRKGKRPDIVLATLNRSYIWADCLVHTLKQSMRVKNQTVEGNTNINNKTFNKWLLQMGNGTLPMVSREDEEEPTWIEIPKQHCVPVTTDHISDIIAHTYPDFINKWNDEVYLKERAILTPLNDTADEINEKMFNLLPGEHSTKRSSTTFPRMNKDMKKNNAVPMTTKTTNSFKDSALHE</sequence>
<evidence type="ECO:0000313" key="5">
    <source>
        <dbReference type="Proteomes" id="UP000595140"/>
    </source>
</evidence>
<dbReference type="GO" id="GO:0043139">
    <property type="term" value="F:5'-3' DNA helicase activity"/>
    <property type="evidence" value="ECO:0007669"/>
    <property type="project" value="UniProtKB-EC"/>
</dbReference>
<dbReference type="PANTHER" id="PTHR10492">
    <property type="match status" value="1"/>
</dbReference>
<comment type="cofactor">
    <cofactor evidence="2">
        <name>Mg(2+)</name>
        <dbReference type="ChEBI" id="CHEBI:18420"/>
    </cofactor>
</comment>
<keyword evidence="2" id="KW-0234">DNA repair</keyword>
<protein>
    <recommendedName>
        <fullName evidence="2">ATP-dependent DNA helicase</fullName>
        <ecNumber evidence="2">5.6.2.3</ecNumber>
    </recommendedName>
</protein>
<dbReference type="EMBL" id="OOIL02002111">
    <property type="protein sequence ID" value="VFQ80248.1"/>
    <property type="molecule type" value="Genomic_DNA"/>
</dbReference>
<dbReference type="PANTHER" id="PTHR10492:SF93">
    <property type="entry name" value="ATP-DEPENDENT DNA HELICASE"/>
    <property type="match status" value="1"/>
</dbReference>
<keyword evidence="2" id="KW-0233">DNA recombination</keyword>
<keyword evidence="2" id="KW-0067">ATP-binding</keyword>
<dbReference type="AlphaFoldDB" id="A0A484LWV2"/>
<keyword evidence="2" id="KW-0347">Helicase</keyword>
<comment type="catalytic activity">
    <reaction evidence="2">
        <text>ATP + H2O = ADP + phosphate + H(+)</text>
        <dbReference type="Rhea" id="RHEA:13065"/>
        <dbReference type="ChEBI" id="CHEBI:15377"/>
        <dbReference type="ChEBI" id="CHEBI:15378"/>
        <dbReference type="ChEBI" id="CHEBI:30616"/>
        <dbReference type="ChEBI" id="CHEBI:43474"/>
        <dbReference type="ChEBI" id="CHEBI:456216"/>
        <dbReference type="EC" id="5.6.2.3"/>
    </reaction>
</comment>
<dbReference type="GO" id="GO:0016887">
    <property type="term" value="F:ATP hydrolysis activity"/>
    <property type="evidence" value="ECO:0007669"/>
    <property type="project" value="RHEA"/>
</dbReference>
<comment type="subcellular location">
    <subcellularLocation>
        <location evidence="1">Plastid</location>
    </subcellularLocation>
</comment>
<dbReference type="OrthoDB" id="1305607at2759"/>
<keyword evidence="2" id="KW-0227">DNA damage</keyword>
<evidence type="ECO:0000259" key="3">
    <source>
        <dbReference type="Pfam" id="PF05970"/>
    </source>
</evidence>
<dbReference type="Proteomes" id="UP000595140">
    <property type="component" value="Unassembled WGS sequence"/>
</dbReference>
<name>A0A484LWV2_9ASTE</name>
<dbReference type="GO" id="GO:0006281">
    <property type="term" value="P:DNA repair"/>
    <property type="evidence" value="ECO:0007669"/>
    <property type="project" value="UniProtKB-KW"/>
</dbReference>
<evidence type="ECO:0000313" key="4">
    <source>
        <dbReference type="EMBL" id="VFQ80248.1"/>
    </source>
</evidence>
<comment type="similarity">
    <text evidence="2">Belongs to the helicase family.</text>
</comment>
<dbReference type="InterPro" id="IPR027417">
    <property type="entry name" value="P-loop_NTPase"/>
</dbReference>
<organism evidence="4 5">
    <name type="scientific">Cuscuta campestris</name>
    <dbReference type="NCBI Taxonomy" id="132261"/>
    <lineage>
        <taxon>Eukaryota</taxon>
        <taxon>Viridiplantae</taxon>
        <taxon>Streptophyta</taxon>
        <taxon>Embryophyta</taxon>
        <taxon>Tracheophyta</taxon>
        <taxon>Spermatophyta</taxon>
        <taxon>Magnoliopsida</taxon>
        <taxon>eudicotyledons</taxon>
        <taxon>Gunneridae</taxon>
        <taxon>Pentapetalae</taxon>
        <taxon>asterids</taxon>
        <taxon>lamiids</taxon>
        <taxon>Solanales</taxon>
        <taxon>Convolvulaceae</taxon>
        <taxon>Cuscuteae</taxon>
        <taxon>Cuscuta</taxon>
        <taxon>Cuscuta subgen. Grammica</taxon>
        <taxon>Cuscuta sect. Cleistogrammica</taxon>
    </lineage>
</organism>
<keyword evidence="5" id="KW-1185">Reference proteome</keyword>